<gene>
    <name evidence="1" type="ORF">F6R98_12480</name>
</gene>
<reference evidence="1 2" key="1">
    <citation type="submission" date="2019-09" db="EMBL/GenBank/DDBJ databases">
        <title>Ecophysiology of the spiral-shaped methanotroph Methylospira mobilis as revealed by the complete genome sequence.</title>
        <authorList>
            <person name="Oshkin I.Y."/>
            <person name="Dedysh S.N."/>
            <person name="Miroshnikov K."/>
            <person name="Danilova O.V."/>
            <person name="Hakobyan A."/>
            <person name="Liesack W."/>
        </authorList>
    </citation>
    <scope>NUCLEOTIDE SEQUENCE [LARGE SCALE GENOMIC DNA]</scope>
    <source>
        <strain evidence="1 2">Shm1</strain>
    </source>
</reference>
<dbReference type="Proteomes" id="UP000325755">
    <property type="component" value="Chromosome"/>
</dbReference>
<dbReference type="EMBL" id="CP044205">
    <property type="protein sequence ID" value="QFY43329.1"/>
    <property type="molecule type" value="Genomic_DNA"/>
</dbReference>
<dbReference type="KEGG" id="mmob:F6R98_12480"/>
<protein>
    <submittedName>
        <fullName evidence="1">Uncharacterized protein</fullName>
    </submittedName>
</protein>
<evidence type="ECO:0000313" key="1">
    <source>
        <dbReference type="EMBL" id="QFY43329.1"/>
    </source>
</evidence>
<accession>A0A5Q0BID4</accession>
<dbReference type="InParanoid" id="A0A5Q0BID4"/>
<dbReference type="RefSeq" id="WP_153249311.1">
    <property type="nucleotide sequence ID" value="NZ_CP044205.1"/>
</dbReference>
<dbReference type="OrthoDB" id="9101083at2"/>
<sequence length="122" mass="14616">MADEQLFKTLYNWFLEERNRLSRSIMSYKKDLDLEPDRKDLKKSIEEKENRLALITEEAIQKYQAFWNTLFPHERRPCPSCFTHGEVSDLLPMPEDNGDERVRCKTCQRSFYFPSSSTDTRQ</sequence>
<keyword evidence="2" id="KW-1185">Reference proteome</keyword>
<proteinExistence type="predicted"/>
<dbReference type="AlphaFoldDB" id="A0A5Q0BID4"/>
<organism evidence="1 2">
    <name type="scientific">Candidatus Methylospira mobilis</name>
    <dbReference type="NCBI Taxonomy" id="1808979"/>
    <lineage>
        <taxon>Bacteria</taxon>
        <taxon>Pseudomonadati</taxon>
        <taxon>Pseudomonadota</taxon>
        <taxon>Gammaproteobacteria</taxon>
        <taxon>Methylococcales</taxon>
        <taxon>Methylococcaceae</taxon>
        <taxon>Candidatus Methylospira</taxon>
    </lineage>
</organism>
<name>A0A5Q0BID4_9GAMM</name>
<evidence type="ECO:0000313" key="2">
    <source>
        <dbReference type="Proteomes" id="UP000325755"/>
    </source>
</evidence>